<dbReference type="Proteomes" id="UP001476798">
    <property type="component" value="Unassembled WGS sequence"/>
</dbReference>
<accession>A0ABV0NHE3</accession>
<evidence type="ECO:0000313" key="2">
    <source>
        <dbReference type="EMBL" id="MEQ2170685.1"/>
    </source>
</evidence>
<protein>
    <submittedName>
        <fullName evidence="2">Uncharacterized protein</fullName>
    </submittedName>
</protein>
<evidence type="ECO:0000313" key="3">
    <source>
        <dbReference type="Proteomes" id="UP001476798"/>
    </source>
</evidence>
<gene>
    <name evidence="2" type="ORF">GOODEAATRI_002820</name>
</gene>
<keyword evidence="3" id="KW-1185">Reference proteome</keyword>
<name>A0ABV0NHE3_9TELE</name>
<sequence length="104" mass="11291">MLTTAYKINLSNSVQSFTVTISSFFTSHSSISSSVALTDSEDQEKRGMQPGGGRLWTPGHLPVQVSLLGYPMSDWTREWFHGGPTPQSVSAAGTNAPYVNRPIM</sequence>
<proteinExistence type="predicted"/>
<organism evidence="2 3">
    <name type="scientific">Goodea atripinnis</name>
    <dbReference type="NCBI Taxonomy" id="208336"/>
    <lineage>
        <taxon>Eukaryota</taxon>
        <taxon>Metazoa</taxon>
        <taxon>Chordata</taxon>
        <taxon>Craniata</taxon>
        <taxon>Vertebrata</taxon>
        <taxon>Euteleostomi</taxon>
        <taxon>Actinopterygii</taxon>
        <taxon>Neopterygii</taxon>
        <taxon>Teleostei</taxon>
        <taxon>Neoteleostei</taxon>
        <taxon>Acanthomorphata</taxon>
        <taxon>Ovalentaria</taxon>
        <taxon>Atherinomorphae</taxon>
        <taxon>Cyprinodontiformes</taxon>
        <taxon>Goodeidae</taxon>
        <taxon>Goodea</taxon>
    </lineage>
</organism>
<feature type="region of interest" description="Disordered" evidence="1">
    <location>
        <begin position="83"/>
        <end position="104"/>
    </location>
</feature>
<dbReference type="EMBL" id="JAHRIO010040084">
    <property type="protein sequence ID" value="MEQ2170685.1"/>
    <property type="molecule type" value="Genomic_DNA"/>
</dbReference>
<reference evidence="2 3" key="1">
    <citation type="submission" date="2021-06" db="EMBL/GenBank/DDBJ databases">
        <authorList>
            <person name="Palmer J.M."/>
        </authorList>
    </citation>
    <scope>NUCLEOTIDE SEQUENCE [LARGE SCALE GENOMIC DNA]</scope>
    <source>
        <strain evidence="2 3">GA_2019</strain>
        <tissue evidence="2">Muscle</tissue>
    </source>
</reference>
<comment type="caution">
    <text evidence="2">The sequence shown here is derived from an EMBL/GenBank/DDBJ whole genome shotgun (WGS) entry which is preliminary data.</text>
</comment>
<evidence type="ECO:0000256" key="1">
    <source>
        <dbReference type="SAM" id="MobiDB-lite"/>
    </source>
</evidence>
<feature type="region of interest" description="Disordered" evidence="1">
    <location>
        <begin position="35"/>
        <end position="55"/>
    </location>
</feature>